<dbReference type="EMBL" id="DSVQ01000008">
    <property type="protein sequence ID" value="HGT38439.1"/>
    <property type="molecule type" value="Genomic_DNA"/>
</dbReference>
<dbReference type="AlphaFoldDB" id="A0A7C4LLA1"/>
<evidence type="ECO:0000256" key="1">
    <source>
        <dbReference type="SAM" id="MobiDB-lite"/>
    </source>
</evidence>
<comment type="caution">
    <text evidence="2">The sequence shown here is derived from an EMBL/GenBank/DDBJ whole genome shotgun (WGS) entry which is preliminary data.</text>
</comment>
<accession>A0A7C4LLA1</accession>
<sequence>MSVHLRKPSCPPVRCSAWFGLGPRGRGACDTRQAAAAPPPTPRPTAATPTAPCSPRPPAGTASERTPAIATDGGRTGARKSRPRRRSRGLWPSAGNTTRQTRRCDAASRCRRPGGPSGRGAATRRRRCRR</sequence>
<feature type="region of interest" description="Disordered" evidence="1">
    <location>
        <begin position="26"/>
        <end position="130"/>
    </location>
</feature>
<protein>
    <submittedName>
        <fullName evidence="2">Uncharacterized protein</fullName>
    </submittedName>
</protein>
<feature type="compositionally biased region" description="Basic residues" evidence="1">
    <location>
        <begin position="77"/>
        <end position="88"/>
    </location>
</feature>
<organism evidence="2">
    <name type="scientific">Schlesneria paludicola</name>
    <dbReference type="NCBI Taxonomy" id="360056"/>
    <lineage>
        <taxon>Bacteria</taxon>
        <taxon>Pseudomonadati</taxon>
        <taxon>Planctomycetota</taxon>
        <taxon>Planctomycetia</taxon>
        <taxon>Planctomycetales</taxon>
        <taxon>Planctomycetaceae</taxon>
        <taxon>Schlesneria</taxon>
    </lineage>
</organism>
<gene>
    <name evidence="2" type="ORF">ENS64_04150</name>
</gene>
<proteinExistence type="predicted"/>
<reference evidence="2" key="1">
    <citation type="journal article" date="2020" name="mSystems">
        <title>Genome- and Community-Level Interaction Insights into Carbon Utilization and Element Cycling Functions of Hydrothermarchaeota in Hydrothermal Sediment.</title>
        <authorList>
            <person name="Zhou Z."/>
            <person name="Liu Y."/>
            <person name="Xu W."/>
            <person name="Pan J."/>
            <person name="Luo Z.H."/>
            <person name="Li M."/>
        </authorList>
    </citation>
    <scope>NUCLEOTIDE SEQUENCE [LARGE SCALE GENOMIC DNA]</scope>
    <source>
        <strain evidence="2">SpSt-508</strain>
    </source>
</reference>
<evidence type="ECO:0000313" key="2">
    <source>
        <dbReference type="EMBL" id="HGT38439.1"/>
    </source>
</evidence>
<name>A0A7C4LLA1_9PLAN</name>